<feature type="compositionally biased region" description="Basic residues" evidence="1">
    <location>
        <begin position="110"/>
        <end position="123"/>
    </location>
</feature>
<evidence type="ECO:0000256" key="1">
    <source>
        <dbReference type="SAM" id="MobiDB-lite"/>
    </source>
</evidence>
<reference evidence="2" key="1">
    <citation type="submission" date="2020-02" db="EMBL/GenBank/DDBJ databases">
        <authorList>
            <person name="Meier V. D."/>
        </authorList>
    </citation>
    <scope>NUCLEOTIDE SEQUENCE</scope>
    <source>
        <strain evidence="2">AVDCRST_MAG30</strain>
    </source>
</reference>
<dbReference type="AlphaFoldDB" id="A0A6J4U4N5"/>
<feature type="compositionally biased region" description="Basic and acidic residues" evidence="1">
    <location>
        <begin position="127"/>
        <end position="153"/>
    </location>
</feature>
<accession>A0A6J4U4N5</accession>
<protein>
    <submittedName>
        <fullName evidence="2">Uncharacterized protein</fullName>
    </submittedName>
</protein>
<dbReference type="EMBL" id="CADCVS010000607">
    <property type="protein sequence ID" value="CAA9539813.1"/>
    <property type="molecule type" value="Genomic_DNA"/>
</dbReference>
<proteinExistence type="predicted"/>
<name>A0A6J4U4N5_9ACTN</name>
<feature type="region of interest" description="Disordered" evidence="1">
    <location>
        <begin position="56"/>
        <end position="75"/>
    </location>
</feature>
<organism evidence="2">
    <name type="scientific">uncultured Solirubrobacteraceae bacterium</name>
    <dbReference type="NCBI Taxonomy" id="1162706"/>
    <lineage>
        <taxon>Bacteria</taxon>
        <taxon>Bacillati</taxon>
        <taxon>Actinomycetota</taxon>
        <taxon>Thermoleophilia</taxon>
        <taxon>Solirubrobacterales</taxon>
        <taxon>Solirubrobacteraceae</taxon>
        <taxon>environmental samples</taxon>
    </lineage>
</organism>
<feature type="region of interest" description="Disordered" evidence="1">
    <location>
        <begin position="1"/>
        <end position="39"/>
    </location>
</feature>
<sequence length="207" mass="22772">MGHGEGPAALARRRPQGLALAAHGHGREPHAREAPRQPLHDVDLLLAALRARRDEGQRHRAAVREPAGVQDVGQPDLAGGAPHLVARPARHVRVAELALAAARRGGERRRERRQRLAHLHPTRPGRVGRDGVERHVGQPEDADHADDPGEARRARGGPRRAGIERRGSGRLVRRGNRPLGRIGVATPERSLRAHVRQRTRLAPFTRR</sequence>
<feature type="compositionally biased region" description="Basic and acidic residues" evidence="1">
    <location>
        <begin position="25"/>
        <end position="39"/>
    </location>
</feature>
<feature type="region of interest" description="Disordered" evidence="1">
    <location>
        <begin position="103"/>
        <end position="184"/>
    </location>
</feature>
<evidence type="ECO:0000313" key="2">
    <source>
        <dbReference type="EMBL" id="CAA9539813.1"/>
    </source>
</evidence>
<gene>
    <name evidence="2" type="ORF">AVDCRST_MAG30-4624</name>
</gene>